<dbReference type="Proteomes" id="UP000091956">
    <property type="component" value="Unassembled WGS sequence"/>
</dbReference>
<gene>
    <name evidence="2" type="ORF">VE01_08578</name>
</gene>
<dbReference type="GeneID" id="28841964"/>
<dbReference type="RefSeq" id="XP_018126768.1">
    <property type="nucleotide sequence ID" value="XM_018277999.1"/>
</dbReference>
<dbReference type="EMBL" id="KV460259">
    <property type="protein sequence ID" value="OBT93035.1"/>
    <property type="molecule type" value="Genomic_DNA"/>
</dbReference>
<accession>A0A1B8GB14</accession>
<reference evidence="3" key="2">
    <citation type="journal article" date="2018" name="Nat. Commun.">
        <title>Extreme sensitivity to ultraviolet light in the fungal pathogen causing white-nose syndrome of bats.</title>
        <authorList>
            <person name="Palmer J.M."/>
            <person name="Drees K.P."/>
            <person name="Foster J.T."/>
            <person name="Lindner D.L."/>
        </authorList>
    </citation>
    <scope>NUCLEOTIDE SEQUENCE [LARGE SCALE GENOMIC DNA]</scope>
    <source>
        <strain evidence="3">UAMH 10579</strain>
    </source>
</reference>
<evidence type="ECO:0000313" key="3">
    <source>
        <dbReference type="Proteomes" id="UP000091956"/>
    </source>
</evidence>
<protein>
    <submittedName>
        <fullName evidence="2">Uncharacterized protein</fullName>
    </submittedName>
</protein>
<feature type="compositionally biased region" description="Basic residues" evidence="1">
    <location>
        <begin position="98"/>
        <end position="107"/>
    </location>
</feature>
<evidence type="ECO:0000313" key="2">
    <source>
        <dbReference type="EMBL" id="OBT93035.1"/>
    </source>
</evidence>
<feature type="region of interest" description="Disordered" evidence="1">
    <location>
        <begin position="1"/>
        <end position="21"/>
    </location>
</feature>
<feature type="region of interest" description="Disordered" evidence="1">
    <location>
        <begin position="80"/>
        <end position="107"/>
    </location>
</feature>
<organism evidence="2 3">
    <name type="scientific">Pseudogymnoascus verrucosus</name>
    <dbReference type="NCBI Taxonomy" id="342668"/>
    <lineage>
        <taxon>Eukaryota</taxon>
        <taxon>Fungi</taxon>
        <taxon>Dikarya</taxon>
        <taxon>Ascomycota</taxon>
        <taxon>Pezizomycotina</taxon>
        <taxon>Leotiomycetes</taxon>
        <taxon>Thelebolales</taxon>
        <taxon>Thelebolaceae</taxon>
        <taxon>Pseudogymnoascus</taxon>
    </lineage>
</organism>
<proteinExistence type="predicted"/>
<dbReference type="OrthoDB" id="3439135at2759"/>
<reference evidence="2 3" key="1">
    <citation type="submission" date="2016-03" db="EMBL/GenBank/DDBJ databases">
        <title>Comparative genomics of Pseudogymnoascus destructans, the fungus causing white-nose syndrome of bats.</title>
        <authorList>
            <person name="Palmer J.M."/>
            <person name="Drees K.P."/>
            <person name="Foster J.T."/>
            <person name="Lindner D.L."/>
        </authorList>
    </citation>
    <scope>NUCLEOTIDE SEQUENCE [LARGE SCALE GENOMIC DNA]</scope>
    <source>
        <strain evidence="2 3">UAMH 10579</strain>
    </source>
</reference>
<dbReference type="AlphaFoldDB" id="A0A1B8GB14"/>
<evidence type="ECO:0000256" key="1">
    <source>
        <dbReference type="SAM" id="MobiDB-lite"/>
    </source>
</evidence>
<name>A0A1B8GB14_9PEZI</name>
<sequence length="107" mass="12240">MDAAPASPSKPEPLHHPHNHYWKTTKKGRIIENWVLTKDSEGKTVRNVDLVNPKTGKRKRKKVRRYDRLPALVRIASGGARMERGDVEEDEEGEGEGKKRKKQCVVM</sequence>
<keyword evidence="3" id="KW-1185">Reference proteome</keyword>